<dbReference type="Gene3D" id="2.60.40.1760">
    <property type="entry name" value="glycosyl hydrolase (family 31)"/>
    <property type="match status" value="1"/>
</dbReference>
<dbReference type="InterPro" id="IPR013780">
    <property type="entry name" value="Glyco_hydro_b"/>
</dbReference>
<keyword evidence="4" id="KW-1185">Reference proteome</keyword>
<dbReference type="CDD" id="cd06595">
    <property type="entry name" value="GH31_u1"/>
    <property type="match status" value="1"/>
</dbReference>
<dbReference type="Pfam" id="PF07691">
    <property type="entry name" value="PA14"/>
    <property type="match status" value="1"/>
</dbReference>
<name>A0A434ADT4_9FLAO</name>
<organism evidence="3 4">
    <name type="scientific">Flavobacterium cupreum</name>
    <dbReference type="NCBI Taxonomy" id="2133766"/>
    <lineage>
        <taxon>Bacteria</taxon>
        <taxon>Pseudomonadati</taxon>
        <taxon>Bacteroidota</taxon>
        <taxon>Flavobacteriia</taxon>
        <taxon>Flavobacteriales</taxon>
        <taxon>Flavobacteriaceae</taxon>
        <taxon>Flavobacterium</taxon>
    </lineage>
</organism>
<dbReference type="EMBL" id="QWDM01000001">
    <property type="protein sequence ID" value="RUT72506.1"/>
    <property type="molecule type" value="Genomic_DNA"/>
</dbReference>
<feature type="domain" description="PA14" evidence="2">
    <location>
        <begin position="964"/>
        <end position="1101"/>
    </location>
</feature>
<dbReference type="Gene3D" id="2.60.40.1180">
    <property type="entry name" value="Golgi alpha-mannosidase II"/>
    <property type="match status" value="2"/>
</dbReference>
<dbReference type="Pfam" id="PF17137">
    <property type="entry name" value="DUF5110"/>
    <property type="match status" value="1"/>
</dbReference>
<accession>A0A434ADT4</accession>
<evidence type="ECO:0000313" key="3">
    <source>
        <dbReference type="EMBL" id="RUT72506.1"/>
    </source>
</evidence>
<dbReference type="Pfam" id="PF13290">
    <property type="entry name" value="CHB_HEX_C_1"/>
    <property type="match status" value="1"/>
</dbReference>
<proteinExistence type="inferred from homology"/>
<gene>
    <name evidence="3" type="ORF">D0817_02560</name>
</gene>
<sequence length="1101" mass="125373">MISMERPEVFILRLILKENMKTTKLLVTIFCLATAVLRAQDYKPEANPKAVIVSGNARFTVLSPRVIRMEWSADGKFTDNASLTFVNRNLPVPSFTKKETKGELQITTDVLKLRYKTSEGKFTDKNLSVDFMVNGKSVAWKPGLANTKNLLGTTRTLDGVNGPAKELENGIISRDGWYLIDDSERPLFDNSEWPWVMARPGDKPQDLYLFAYDSDYKTALKDYTDIAGKIAMPPRFAFGAWWSRYREYSDTEFRDLVGEFKMHDVPLDVFVIDMDWHVKSLPEFFKNGQRQRDQAGEDAGWTGFTWNKNLFPSPEKFLQWTNEQHLKTCLNLHPASGIQPYEEAYPEMAKAMGIDPASKKYVPFDITDKKFATNYMNLVLHPIEKAGVDFWWLDWQQWGSTNIPGVNPTIYLNYVHYSDMERQNKVRPLIFHRWGGLGNHRYQIGFSGDTHVSWESLNYQPYFTATAANVGFGYWSHDIGGHQGDAGTAELYTRWIQWGVFSPIFRTHATAAPQHERRIWAYPLDNFLIMREAYLTRYAMVPYLYNEARNTYETGVSTVHPMYYDYPKEENAYSIPNQYMFGRDMMVNPVTKPIEKGSVAVAQETWLPEGKWYESSTGSILKGGRKITMPFTLGDIPVFVKEGAIIPMQPKVERTDEKPLNPLILSVYPGKKGALKLYEDEGNNNNFKKNAFTYTTVTSEQSGNKSHVVIAPVEGSFPGMLTSRGYELRFPCSFPPTAVTVNGQNIPYSSEPKAGSWSYAGNDFETRIFVPEAPTSTKVSVEVQFPDYDQQLLSGKKGQIKYMKNFEAFRLLNDWNDGLYSPFEIMSLSQFGQNLEYNLTTAKKEIDGFGDRWNNALLTIQSISETNKVYKPYYEFLKTYGSIAEKPEFATHESGLESDTKAKVEFMQKGTDKIYYTTDGSAPTRQSQLYTKAFEVTVPARVNAIACPAGDGSCSSVISKIFYNKKTGLQYSLYKGKWNKIPDFSKLTPVDKGYAPDFDLNKIKHDSNNYGLVYNGFVNIPEDGKYTFYIASDDGSKLYINNQLLIDNDGLHGFDEKKSEVTLKKGLVPIRLEYFQESYGEGLSVEFSSDKMAKTSLFPSI</sequence>
<dbReference type="PANTHER" id="PTHR43863:SF2">
    <property type="entry name" value="MALTASE-GLUCOAMYLASE"/>
    <property type="match status" value="1"/>
</dbReference>
<dbReference type="InterPro" id="IPR059177">
    <property type="entry name" value="GH29D-like_dom"/>
</dbReference>
<dbReference type="SUPFAM" id="SSF51011">
    <property type="entry name" value="Glycosyl hydrolase domain"/>
    <property type="match status" value="1"/>
</dbReference>
<evidence type="ECO:0000313" key="4">
    <source>
        <dbReference type="Proteomes" id="UP000288102"/>
    </source>
</evidence>
<dbReference type="SMART" id="SM00758">
    <property type="entry name" value="PA14"/>
    <property type="match status" value="1"/>
</dbReference>
<dbReference type="InterPro" id="IPR011658">
    <property type="entry name" value="PA14_dom"/>
</dbReference>
<evidence type="ECO:0000259" key="2">
    <source>
        <dbReference type="PROSITE" id="PS51820"/>
    </source>
</evidence>
<dbReference type="Pfam" id="PF01055">
    <property type="entry name" value="Glyco_hydro_31_2nd"/>
    <property type="match status" value="1"/>
</dbReference>
<dbReference type="SUPFAM" id="SSF51445">
    <property type="entry name" value="(Trans)glycosidases"/>
    <property type="match status" value="1"/>
</dbReference>
<dbReference type="Gene3D" id="3.90.182.10">
    <property type="entry name" value="Toxin - Anthrax Protective Antigen,domain 1"/>
    <property type="match status" value="1"/>
</dbReference>
<dbReference type="GO" id="GO:0005975">
    <property type="term" value="P:carbohydrate metabolic process"/>
    <property type="evidence" value="ECO:0007669"/>
    <property type="project" value="InterPro"/>
</dbReference>
<comment type="caution">
    <text evidence="3">The sequence shown here is derived from an EMBL/GenBank/DDBJ whole genome shotgun (WGS) entry which is preliminary data.</text>
</comment>
<dbReference type="AlphaFoldDB" id="A0A434ADT4"/>
<protein>
    <submittedName>
        <fullName evidence="3">DUF5110 domain-containing protein</fullName>
    </submittedName>
</protein>
<dbReference type="InterPro" id="IPR017853">
    <property type="entry name" value="GH"/>
</dbReference>
<dbReference type="InterPro" id="IPR000322">
    <property type="entry name" value="Glyco_hydro_31_TIM"/>
</dbReference>
<dbReference type="GO" id="GO:0004553">
    <property type="term" value="F:hydrolase activity, hydrolyzing O-glycosyl compounds"/>
    <property type="evidence" value="ECO:0007669"/>
    <property type="project" value="InterPro"/>
</dbReference>
<dbReference type="Proteomes" id="UP000288102">
    <property type="component" value="Unassembled WGS sequence"/>
</dbReference>
<dbReference type="InterPro" id="IPR033403">
    <property type="entry name" value="DUF5110"/>
</dbReference>
<comment type="similarity">
    <text evidence="1">Belongs to the glycosyl hydrolase 31 family.</text>
</comment>
<dbReference type="Pfam" id="PF21365">
    <property type="entry name" value="Glyco_hydro_31_3rd"/>
    <property type="match status" value="1"/>
</dbReference>
<dbReference type="PANTHER" id="PTHR43863">
    <property type="entry name" value="HYDROLASE, PUTATIVE (AFU_ORTHOLOGUE AFUA_1G03140)-RELATED"/>
    <property type="match status" value="1"/>
</dbReference>
<dbReference type="PROSITE" id="PS51820">
    <property type="entry name" value="PA14"/>
    <property type="match status" value="1"/>
</dbReference>
<evidence type="ECO:0000256" key="1">
    <source>
        <dbReference type="ARBA" id="ARBA00007806"/>
    </source>
</evidence>
<dbReference type="Gene3D" id="3.20.20.80">
    <property type="entry name" value="Glycosidases"/>
    <property type="match status" value="1"/>
</dbReference>
<dbReference type="OrthoDB" id="279982at2"/>
<dbReference type="InterPro" id="IPR048395">
    <property type="entry name" value="Glyco_hydro_31_C"/>
</dbReference>
<dbReference type="InterPro" id="IPR037524">
    <property type="entry name" value="PA14/GLEYA"/>
</dbReference>
<dbReference type="InterPro" id="IPR051816">
    <property type="entry name" value="Glycosyl_Hydrolase_31"/>
</dbReference>
<dbReference type="SUPFAM" id="SSF56988">
    <property type="entry name" value="Anthrax protective antigen"/>
    <property type="match status" value="1"/>
</dbReference>
<reference evidence="4" key="1">
    <citation type="journal article" date="2019" name="Syst. Appl. Microbiol.">
        <title>Flavobacterium circumlabens sp. nov. and Flavobacterium cupreum sp. nov., two psychrotrophic species isolated from Antarctic environmental samples.</title>
        <authorList>
            <person name="Kralova S."/>
            <person name="Busse H.-J."/>
            <person name="Svec P."/>
            <person name="Maslanova I."/>
            <person name="Stankova E."/>
            <person name="Bartak M."/>
            <person name="Sedlacek I."/>
        </authorList>
    </citation>
    <scope>NUCLEOTIDE SEQUENCE [LARGE SCALE GENOMIC DNA]</scope>
    <source>
        <strain evidence="4">CCM 8825</strain>
    </source>
</reference>